<dbReference type="EMBL" id="CP011125">
    <property type="protein sequence ID" value="AKF11001.1"/>
    <property type="molecule type" value="Genomic_DNA"/>
</dbReference>
<dbReference type="Gene3D" id="3.40.30.10">
    <property type="entry name" value="Glutaredoxin"/>
    <property type="match status" value="1"/>
</dbReference>
<dbReference type="RefSeq" id="WP_053237913.1">
    <property type="nucleotide sequence ID" value="NZ_CP011125.1"/>
</dbReference>
<dbReference type="Proteomes" id="UP000034883">
    <property type="component" value="Chromosome"/>
</dbReference>
<keyword evidence="3" id="KW-0808">Transferase</keyword>
<dbReference type="STRING" id="927083.DB32_008150"/>
<dbReference type="PROSITE" id="PS50404">
    <property type="entry name" value="GST_NTER"/>
    <property type="match status" value="1"/>
</dbReference>
<dbReference type="InterPro" id="IPR010987">
    <property type="entry name" value="Glutathione-S-Trfase_C-like"/>
</dbReference>
<dbReference type="SFLD" id="SFLDG01151">
    <property type="entry name" value="Main.2:_Nu-like"/>
    <property type="match status" value="1"/>
</dbReference>
<dbReference type="SFLD" id="SFLDG00358">
    <property type="entry name" value="Main_(cytGST)"/>
    <property type="match status" value="1"/>
</dbReference>
<dbReference type="SFLD" id="SFLDS00019">
    <property type="entry name" value="Glutathione_Transferase_(cytos"/>
    <property type="match status" value="1"/>
</dbReference>
<dbReference type="OrthoDB" id="3828095at2"/>
<dbReference type="Gene3D" id="1.20.1050.10">
    <property type="match status" value="1"/>
</dbReference>
<name>A0A0F6YM61_9BACT</name>
<feature type="domain" description="GST N-terminal" evidence="1">
    <location>
        <begin position="3"/>
        <end position="86"/>
    </location>
</feature>
<reference evidence="3 4" key="1">
    <citation type="submission" date="2015-03" db="EMBL/GenBank/DDBJ databases">
        <title>Genome assembly of Sandaracinus amylolyticus DSM 53668.</title>
        <authorList>
            <person name="Sharma G."/>
            <person name="Subramanian S."/>
        </authorList>
    </citation>
    <scope>NUCLEOTIDE SEQUENCE [LARGE SCALE GENOMIC DNA]</scope>
    <source>
        <strain evidence="3 4">DSM 53668</strain>
    </source>
</reference>
<dbReference type="Pfam" id="PF02798">
    <property type="entry name" value="GST_N"/>
    <property type="match status" value="1"/>
</dbReference>
<dbReference type="InterPro" id="IPR004045">
    <property type="entry name" value="Glutathione_S-Trfase_N"/>
</dbReference>
<organism evidence="3 4">
    <name type="scientific">Sandaracinus amylolyticus</name>
    <dbReference type="NCBI Taxonomy" id="927083"/>
    <lineage>
        <taxon>Bacteria</taxon>
        <taxon>Pseudomonadati</taxon>
        <taxon>Myxococcota</taxon>
        <taxon>Polyangia</taxon>
        <taxon>Polyangiales</taxon>
        <taxon>Sandaracinaceae</taxon>
        <taxon>Sandaracinus</taxon>
    </lineage>
</organism>
<dbReference type="PANTHER" id="PTHR44051:SF8">
    <property type="entry name" value="GLUTATHIONE S-TRANSFERASE GSTA"/>
    <property type="match status" value="1"/>
</dbReference>
<dbReference type="InterPro" id="IPR036282">
    <property type="entry name" value="Glutathione-S-Trfase_C_sf"/>
</dbReference>
<dbReference type="CDD" id="cd03048">
    <property type="entry name" value="GST_N_Ure2p_like"/>
    <property type="match status" value="1"/>
</dbReference>
<evidence type="ECO:0000313" key="3">
    <source>
        <dbReference type="EMBL" id="AKF11001.1"/>
    </source>
</evidence>
<keyword evidence="4" id="KW-1185">Reference proteome</keyword>
<evidence type="ECO:0000259" key="1">
    <source>
        <dbReference type="PROSITE" id="PS50404"/>
    </source>
</evidence>
<dbReference type="InterPro" id="IPR040079">
    <property type="entry name" value="Glutathione_S-Trfase"/>
</dbReference>
<proteinExistence type="predicted"/>
<protein>
    <submittedName>
        <fullName evidence="3">Glutathione S-transferase</fullName>
    </submittedName>
</protein>
<dbReference type="PROSITE" id="PS50405">
    <property type="entry name" value="GST_CTER"/>
    <property type="match status" value="1"/>
</dbReference>
<evidence type="ECO:0000259" key="2">
    <source>
        <dbReference type="PROSITE" id="PS50405"/>
    </source>
</evidence>
<dbReference type="KEGG" id="samy:DB32_008150"/>
<dbReference type="SUPFAM" id="SSF47616">
    <property type="entry name" value="GST C-terminal domain-like"/>
    <property type="match status" value="1"/>
</dbReference>
<accession>A0A0F6YM61</accession>
<sequence length="206" mass="23628">MTKPSITLYTHSGPNPLKVAILLEELEIPYRREIVDVWSGEGQRPEFLALNPNGKIPVLHDHETDQTIFESNAILLHLAERTQRLFPRDGAERSRGIQLLFFQAASIGPMFGQRVWFDRYAPEPIAYAIDRYHREGARLERVTETLLGDRAHFLDAYSIVDIAFFGWIHSAVSLGYALDAHPRLADWHARVRERPAVARALAEHRR</sequence>
<gene>
    <name evidence="3" type="ORF">DB32_008150</name>
</gene>
<dbReference type="SUPFAM" id="SSF52833">
    <property type="entry name" value="Thioredoxin-like"/>
    <property type="match status" value="1"/>
</dbReference>
<feature type="domain" description="GST C-terminal" evidence="2">
    <location>
        <begin position="89"/>
        <end position="206"/>
    </location>
</feature>
<dbReference type="AlphaFoldDB" id="A0A0F6YM61"/>
<dbReference type="PANTHER" id="PTHR44051">
    <property type="entry name" value="GLUTATHIONE S-TRANSFERASE-RELATED"/>
    <property type="match status" value="1"/>
</dbReference>
<dbReference type="GO" id="GO:0016740">
    <property type="term" value="F:transferase activity"/>
    <property type="evidence" value="ECO:0007669"/>
    <property type="project" value="UniProtKB-KW"/>
</dbReference>
<dbReference type="InterPro" id="IPR036249">
    <property type="entry name" value="Thioredoxin-like_sf"/>
</dbReference>
<evidence type="ECO:0000313" key="4">
    <source>
        <dbReference type="Proteomes" id="UP000034883"/>
    </source>
</evidence>